<dbReference type="EMBL" id="LOEE01000028">
    <property type="protein sequence ID" value="KXG76112.1"/>
    <property type="molecule type" value="Genomic_DNA"/>
</dbReference>
<comment type="caution">
    <text evidence="1">The sequence shown here is derived from an EMBL/GenBank/DDBJ whole genome shotgun (WGS) entry which is preliminary data.</text>
</comment>
<dbReference type="AlphaFoldDB" id="A0A140L6D7"/>
<dbReference type="RefSeq" id="WP_068555499.1">
    <property type="nucleotide sequence ID" value="NZ_LOEE01000028.1"/>
</dbReference>
<gene>
    <name evidence="1" type="ORF">AN619_10690</name>
</gene>
<reference evidence="1 2" key="1">
    <citation type="submission" date="2015-12" db="EMBL/GenBank/DDBJ databases">
        <title>Draft genome sequence of the thermoanaerobe Thermotalea metallivorans, an isolate from the runoff channel of the Great Artesian Basin, Australia.</title>
        <authorList>
            <person name="Patel B.K."/>
        </authorList>
    </citation>
    <scope>NUCLEOTIDE SEQUENCE [LARGE SCALE GENOMIC DNA]</scope>
    <source>
        <strain evidence="1 2">B2-1</strain>
    </source>
</reference>
<proteinExistence type="predicted"/>
<accession>A0A140L6D7</accession>
<protein>
    <submittedName>
        <fullName evidence="1">Uncharacterized protein</fullName>
    </submittedName>
</protein>
<organism evidence="1 2">
    <name type="scientific">Thermotalea metallivorans</name>
    <dbReference type="NCBI Taxonomy" id="520762"/>
    <lineage>
        <taxon>Bacteria</taxon>
        <taxon>Bacillati</taxon>
        <taxon>Bacillota</taxon>
        <taxon>Clostridia</taxon>
        <taxon>Peptostreptococcales</taxon>
        <taxon>Thermotaleaceae</taxon>
        <taxon>Thermotalea</taxon>
    </lineage>
</organism>
<name>A0A140L6D7_9FIRM</name>
<evidence type="ECO:0000313" key="2">
    <source>
        <dbReference type="Proteomes" id="UP000070456"/>
    </source>
</evidence>
<dbReference type="Proteomes" id="UP000070456">
    <property type="component" value="Unassembled WGS sequence"/>
</dbReference>
<sequence length="253" mass="30307">MLKRVTEKDYIESIKEAQGWESEDIKFILDIHDVNHVILHTTCLEEDIYRKNILESFELQMELGSGVLQKETIPYYRIKKISNAYGKNGKTLDEFQESDEIKFLRNFFDIKVFYSKDTHRVFQAKFCRVNNLAEKIFLELYQQNQLDRAIYSMFCPKNKCDRYIENFQNVKIEIYELCNDGIGQEGSYDYASLINYINKYAENKLFTFNICLHKEDIQREFWLGLKKYFKKIMFSVIVKDGQWIAESVILIRF</sequence>
<evidence type="ECO:0000313" key="1">
    <source>
        <dbReference type="EMBL" id="KXG76112.1"/>
    </source>
</evidence>
<keyword evidence="2" id="KW-1185">Reference proteome</keyword>